<reference evidence="1 2" key="1">
    <citation type="submission" date="2018-05" db="EMBL/GenBank/DDBJ databases">
        <title>Genomic Encyclopedia of Type Strains, Phase IV (KMG-IV): sequencing the most valuable type-strain genomes for metagenomic binning, comparative biology and taxonomic classification.</title>
        <authorList>
            <person name="Goeker M."/>
        </authorList>
    </citation>
    <scope>NUCLEOTIDE SEQUENCE [LARGE SCALE GENOMIC DNA]</scope>
    <source>
        <strain evidence="1 2">DSM 19792</strain>
    </source>
</reference>
<evidence type="ECO:0000313" key="1">
    <source>
        <dbReference type="EMBL" id="PXX33727.1"/>
    </source>
</evidence>
<dbReference type="Proteomes" id="UP000247792">
    <property type="component" value="Unassembled WGS sequence"/>
</dbReference>
<keyword evidence="2" id="KW-1185">Reference proteome</keyword>
<accession>A0A318IKH5</accession>
<comment type="caution">
    <text evidence="1">The sequence shown here is derived from an EMBL/GenBank/DDBJ whole genome shotgun (WGS) entry which is preliminary data.</text>
</comment>
<proteinExistence type="predicted"/>
<evidence type="ECO:0000313" key="2">
    <source>
        <dbReference type="Proteomes" id="UP000247792"/>
    </source>
</evidence>
<sequence>MRVKISITYISGDRFFGKAYIKCFSFIKNIEIALAEQSDLGKLSEYIFVVFVDKPSEYSKLVLFSKKHIEIQVGRDLEHDYRPMAKNDNNSKIKQEIRLRIKDAFALIISQSDAKNRVEKIVEDWYAS</sequence>
<gene>
    <name evidence="1" type="ORF">DFR42_1282</name>
</gene>
<organism evidence="1 2">
    <name type="scientific">Undibacterium pigrum</name>
    <dbReference type="NCBI Taxonomy" id="401470"/>
    <lineage>
        <taxon>Bacteria</taxon>
        <taxon>Pseudomonadati</taxon>
        <taxon>Pseudomonadota</taxon>
        <taxon>Betaproteobacteria</taxon>
        <taxon>Burkholderiales</taxon>
        <taxon>Oxalobacteraceae</taxon>
        <taxon>Undibacterium</taxon>
    </lineage>
</organism>
<dbReference type="AlphaFoldDB" id="A0A318IKH5"/>
<name>A0A318IKH5_9BURK</name>
<dbReference type="EMBL" id="QJKB01000028">
    <property type="protein sequence ID" value="PXX33727.1"/>
    <property type="molecule type" value="Genomic_DNA"/>
</dbReference>
<protein>
    <submittedName>
        <fullName evidence="1">Uncharacterized protein</fullName>
    </submittedName>
</protein>